<dbReference type="AlphaFoldDB" id="A0AAF0EE74"/>
<accession>A0AAF0EE74</accession>
<evidence type="ECO:0000313" key="3">
    <source>
        <dbReference type="EMBL" id="WFD23938.1"/>
    </source>
</evidence>
<protein>
    <submittedName>
        <fullName evidence="3">Uncharacterized protein</fullName>
    </submittedName>
</protein>
<gene>
    <name evidence="3" type="ORF">MEQU1_002632</name>
</gene>
<evidence type="ECO:0000313" key="4">
    <source>
        <dbReference type="Proteomes" id="UP001214415"/>
    </source>
</evidence>
<feature type="signal peptide" evidence="2">
    <location>
        <begin position="1"/>
        <end position="19"/>
    </location>
</feature>
<feature type="region of interest" description="Disordered" evidence="1">
    <location>
        <begin position="40"/>
        <end position="79"/>
    </location>
</feature>
<feature type="chain" id="PRO_5042241437" evidence="2">
    <location>
        <begin position="20"/>
        <end position="125"/>
    </location>
</feature>
<keyword evidence="2" id="KW-0732">Signal</keyword>
<name>A0AAF0EE74_9BASI</name>
<keyword evidence="4" id="KW-1185">Reference proteome</keyword>
<proteinExistence type="predicted"/>
<evidence type="ECO:0000256" key="2">
    <source>
        <dbReference type="SAM" id="SignalP"/>
    </source>
</evidence>
<reference evidence="3" key="1">
    <citation type="submission" date="2023-03" db="EMBL/GenBank/DDBJ databases">
        <title>Mating type loci evolution in Malassezia.</title>
        <authorList>
            <person name="Coelho M.A."/>
        </authorList>
    </citation>
    <scope>NUCLEOTIDE SEQUENCE</scope>
    <source>
        <strain evidence="3">CBS 12830</strain>
    </source>
</reference>
<dbReference type="Proteomes" id="UP001214415">
    <property type="component" value="Chromosome 5"/>
</dbReference>
<evidence type="ECO:0000256" key="1">
    <source>
        <dbReference type="SAM" id="MobiDB-lite"/>
    </source>
</evidence>
<organism evidence="3 4">
    <name type="scientific">Malassezia equina</name>
    <dbReference type="NCBI Taxonomy" id="1381935"/>
    <lineage>
        <taxon>Eukaryota</taxon>
        <taxon>Fungi</taxon>
        <taxon>Dikarya</taxon>
        <taxon>Basidiomycota</taxon>
        <taxon>Ustilaginomycotina</taxon>
        <taxon>Malasseziomycetes</taxon>
        <taxon>Malasseziales</taxon>
        <taxon>Malasseziaceae</taxon>
        <taxon>Malassezia</taxon>
    </lineage>
</organism>
<dbReference type="EMBL" id="CP119904">
    <property type="protein sequence ID" value="WFD23938.1"/>
    <property type="molecule type" value="Genomic_DNA"/>
</dbReference>
<sequence length="125" mass="12762">MRVGLVAILLWAFVAYVCATRAPNAEPTLSIDKRQAVGGAALGGGGGDPNDVPTAKLQSISGYDPPPPSTTPTPSNFKSGKILQTNEISGYEDAIRFAKSPATINAISTSLLGFVVAAVSGAVFL</sequence>